<dbReference type="Gene3D" id="1.25.60.10">
    <property type="entry name" value="MgtE N-terminal domain-like"/>
    <property type="match status" value="1"/>
</dbReference>
<dbReference type="SMART" id="SM00924">
    <property type="entry name" value="MgtE_N"/>
    <property type="match status" value="1"/>
</dbReference>
<evidence type="ECO:0000256" key="1">
    <source>
        <dbReference type="SAM" id="Coils"/>
    </source>
</evidence>
<feature type="domain" description="CBS" evidence="2">
    <location>
        <begin position="291"/>
        <end position="354"/>
    </location>
</feature>
<dbReference type="InterPro" id="IPR000644">
    <property type="entry name" value="CBS_dom"/>
</dbReference>
<dbReference type="InterPro" id="IPR006668">
    <property type="entry name" value="Mg_transptr_MgtE_intracell_dom"/>
</dbReference>
<dbReference type="PROSITE" id="PS51371">
    <property type="entry name" value="CBS"/>
    <property type="match status" value="2"/>
</dbReference>
<organism evidence="3">
    <name type="scientific">wastewater metagenome</name>
    <dbReference type="NCBI Taxonomy" id="527639"/>
    <lineage>
        <taxon>unclassified sequences</taxon>
        <taxon>metagenomes</taxon>
        <taxon>ecological metagenomes</taxon>
    </lineage>
</organism>
<dbReference type="Pfam" id="PF03448">
    <property type="entry name" value="MgtE_N"/>
    <property type="match status" value="1"/>
</dbReference>
<dbReference type="Gene3D" id="3.10.580.10">
    <property type="entry name" value="CBS-domain"/>
    <property type="match status" value="1"/>
</dbReference>
<dbReference type="AlphaFoldDB" id="A0A0A8KWP6"/>
<dbReference type="SMART" id="SM00116">
    <property type="entry name" value="CBS"/>
    <property type="match status" value="2"/>
</dbReference>
<proteinExistence type="predicted"/>
<accession>A0A0A8KWP6</accession>
<dbReference type="SUPFAM" id="SSF158791">
    <property type="entry name" value="MgtE N-terminal domain-like"/>
    <property type="match status" value="1"/>
</dbReference>
<evidence type="ECO:0000259" key="2">
    <source>
        <dbReference type="PROSITE" id="PS51371"/>
    </source>
</evidence>
<dbReference type="PANTHER" id="PTHR43773:SF1">
    <property type="entry name" value="MAGNESIUM TRANSPORTER MGTE"/>
    <property type="match status" value="1"/>
</dbReference>
<dbReference type="InterPro" id="IPR038076">
    <property type="entry name" value="MgtE_N_sf"/>
</dbReference>
<dbReference type="GO" id="GO:0016020">
    <property type="term" value="C:membrane"/>
    <property type="evidence" value="ECO:0007669"/>
    <property type="project" value="InterPro"/>
</dbReference>
<feature type="coiled-coil region" evidence="1">
    <location>
        <begin position="258"/>
        <end position="285"/>
    </location>
</feature>
<dbReference type="InterPro" id="IPR006669">
    <property type="entry name" value="MgtE_transporter"/>
</dbReference>
<sequence>MGAKLCDANDNVFGKVIDIFVRFNVPRSDENEPIRPRVEGFKVKSNGRVHSVKFSKLLFVNAEDSYRIGCEHVTGATFEPSAEGFFLGETILDKQIVDLSGRKLVRVNDIRLVALSGGAFAIAVDVGVEGLLRRIGIIQPTKAIMSLFKARVSSKFILWDDVEAVDFSNLNIKLSKTLSKLSTLHPSDLADIIEDLGKPTKTTVFSALDEEKAADVLEELEPHEQVHILENIPVEKAADVLELMPADEVADIMDELEETKAEELLQEMEREVSEEVRELLEYSDSVVGSLMTTNILSFKGNLTVGEALKEIRQLKPEIDVLYNVFVTDNENRLLTAISLRDLVISEFHTPLADIMTRAPISVYDDDPVDSLAEIVSKYNLLAVPVTDHDEKLCGMVVVDDIVEDLIGEGRTK</sequence>
<dbReference type="CDD" id="cd04606">
    <property type="entry name" value="CBS_pair_Mg_transporter"/>
    <property type="match status" value="1"/>
</dbReference>
<evidence type="ECO:0000313" key="3">
    <source>
        <dbReference type="EMBL" id="CDL65337.1"/>
    </source>
</evidence>
<gene>
    <name evidence="3" type="ORF">WWTP_pFosmid_1D_0004</name>
</gene>
<dbReference type="InterPro" id="IPR046342">
    <property type="entry name" value="CBS_dom_sf"/>
</dbReference>
<dbReference type="PANTHER" id="PTHR43773">
    <property type="entry name" value="MAGNESIUM TRANSPORTER MGTE"/>
    <property type="match status" value="1"/>
</dbReference>
<name>A0A0A8KWP6_9ZZZZ</name>
<dbReference type="EMBL" id="HG796236">
    <property type="protein sequence ID" value="CDL65337.1"/>
    <property type="molecule type" value="Genomic_DNA"/>
</dbReference>
<keyword evidence="1" id="KW-0175">Coiled coil</keyword>
<keyword evidence="3" id="KW-0614">Plasmid</keyword>
<dbReference type="GO" id="GO:0015095">
    <property type="term" value="F:magnesium ion transmembrane transporter activity"/>
    <property type="evidence" value="ECO:0007669"/>
    <property type="project" value="InterPro"/>
</dbReference>
<geneLocation type="plasmid" evidence="3">
    <name>fosmid 1D</name>
</geneLocation>
<feature type="domain" description="CBS" evidence="2">
    <location>
        <begin position="355"/>
        <end position="412"/>
    </location>
</feature>
<protein>
    <submittedName>
        <fullName evidence="3">Mgte intracellular region</fullName>
    </submittedName>
</protein>
<dbReference type="Pfam" id="PF00571">
    <property type="entry name" value="CBS"/>
    <property type="match status" value="2"/>
</dbReference>
<dbReference type="SUPFAM" id="SSF54631">
    <property type="entry name" value="CBS-domain pair"/>
    <property type="match status" value="1"/>
</dbReference>
<reference evidence="3" key="1">
    <citation type="journal article" date="2015" name="Res. Microbiol.">
        <title>New FeFe-hydrogenase genes identified in a metagenomic fosmid library from a municipal wastewater treatment plant as revealed by high-throughput sequencing.</title>
        <authorList>
            <person name="Tomazetto G."/>
            <person name="Wibberg D."/>
            <person name="Schluter A."/>
            <person name="Oliveira V.M."/>
        </authorList>
    </citation>
    <scope>NUCLEOTIDE SEQUENCE</scope>
    <source>
        <plasmid evidence="3">fosmid 1D</plasmid>
    </source>
</reference>